<gene>
    <name evidence="10" type="ORF">MJA45_00160</name>
</gene>
<evidence type="ECO:0000256" key="3">
    <source>
        <dbReference type="ARBA" id="ARBA00022676"/>
    </source>
</evidence>
<evidence type="ECO:0000256" key="6">
    <source>
        <dbReference type="ARBA" id="ARBA00022989"/>
    </source>
</evidence>
<feature type="transmembrane region" description="Helical" evidence="8">
    <location>
        <begin position="384"/>
        <end position="403"/>
    </location>
</feature>
<name>A0AA96RDM0_9BACL</name>
<accession>A0AA96RDM0</accession>
<dbReference type="PANTHER" id="PTHR33908:SF11">
    <property type="entry name" value="MEMBRANE PROTEIN"/>
    <property type="match status" value="1"/>
</dbReference>
<evidence type="ECO:0000259" key="9">
    <source>
        <dbReference type="Pfam" id="PF13231"/>
    </source>
</evidence>
<dbReference type="GO" id="GO:0009103">
    <property type="term" value="P:lipopolysaccharide biosynthetic process"/>
    <property type="evidence" value="ECO:0007669"/>
    <property type="project" value="UniProtKB-ARBA"/>
</dbReference>
<keyword evidence="2" id="KW-1003">Cell membrane</keyword>
<dbReference type="GO" id="GO:0016763">
    <property type="term" value="F:pentosyltransferase activity"/>
    <property type="evidence" value="ECO:0007669"/>
    <property type="project" value="TreeGrafter"/>
</dbReference>
<feature type="transmembrane region" description="Helical" evidence="8">
    <location>
        <begin position="332"/>
        <end position="353"/>
    </location>
</feature>
<keyword evidence="11" id="KW-1185">Reference proteome</keyword>
<evidence type="ECO:0000256" key="5">
    <source>
        <dbReference type="ARBA" id="ARBA00022692"/>
    </source>
</evidence>
<dbReference type="RefSeq" id="WP_315605306.1">
    <property type="nucleotide sequence ID" value="NZ_CP130318.1"/>
</dbReference>
<feature type="transmembrane region" description="Helical" evidence="8">
    <location>
        <begin position="145"/>
        <end position="164"/>
    </location>
</feature>
<dbReference type="Proteomes" id="UP001305702">
    <property type="component" value="Chromosome"/>
</dbReference>
<reference evidence="10 11" key="1">
    <citation type="submission" date="2022-02" db="EMBL/GenBank/DDBJ databases">
        <title>Paenibacillus sp. MBLB1776 Whole Genome Shotgun Sequencing.</title>
        <authorList>
            <person name="Hwang C.Y."/>
            <person name="Cho E.-S."/>
            <person name="Seo M.-J."/>
        </authorList>
    </citation>
    <scope>NUCLEOTIDE SEQUENCE [LARGE SCALE GENOMIC DNA]</scope>
    <source>
        <strain evidence="10 11">MBLB1776</strain>
    </source>
</reference>
<dbReference type="EC" id="2.4.-.-" evidence="10"/>
<dbReference type="EMBL" id="CP130318">
    <property type="protein sequence ID" value="WNQ11530.1"/>
    <property type="molecule type" value="Genomic_DNA"/>
</dbReference>
<sequence>MERKLLSMESPRIRWMLWLLLGGSLLLKILLVLLHGAAYDYHSDDRGYLESARILLETGRFTYNDPSRPTAFITPALPGFLAAVMTITGPGLILEQTVRILQAVMVTGALWLLYRIGLRMVSAKASLLAVALCCLYPPLWLVSNFIFTEALFTLLVMLLLYMALLAEERPTWSRALLFGLVWAAAVYVRPTIALWPGLLFLLLLYRRNIPWPRLIRSGLVTAAVFVLCLLPWWVRNYEVSGGEFIPLTRASGNPLLLGTYPWTVPSLFLEEQRTWHTTDDLWINDQIDRERAMERIKEGFTHSFWTYASWYTVGKFLLFWGDVFYWMPIPGVPLAAAILCHYVILLPGFIGMWKARRHPVAQVILLLLGYMSLLHMIYLAHSRYSVPLMPLVALFAASYLLSLRRLRKPAPASAAS</sequence>
<evidence type="ECO:0000256" key="8">
    <source>
        <dbReference type="SAM" id="Phobius"/>
    </source>
</evidence>
<dbReference type="PANTHER" id="PTHR33908">
    <property type="entry name" value="MANNOSYLTRANSFERASE YKCB-RELATED"/>
    <property type="match status" value="1"/>
</dbReference>
<evidence type="ECO:0000313" key="11">
    <source>
        <dbReference type="Proteomes" id="UP001305702"/>
    </source>
</evidence>
<dbReference type="GO" id="GO:0005886">
    <property type="term" value="C:plasma membrane"/>
    <property type="evidence" value="ECO:0007669"/>
    <property type="project" value="UniProtKB-SubCell"/>
</dbReference>
<proteinExistence type="predicted"/>
<organism evidence="10 11">
    <name type="scientific">Paenibacillus aurantius</name>
    <dbReference type="NCBI Taxonomy" id="2918900"/>
    <lineage>
        <taxon>Bacteria</taxon>
        <taxon>Bacillati</taxon>
        <taxon>Bacillota</taxon>
        <taxon>Bacilli</taxon>
        <taxon>Bacillales</taxon>
        <taxon>Paenibacillaceae</taxon>
        <taxon>Paenibacillus</taxon>
    </lineage>
</organism>
<evidence type="ECO:0000256" key="4">
    <source>
        <dbReference type="ARBA" id="ARBA00022679"/>
    </source>
</evidence>
<keyword evidence="3 10" id="KW-0328">Glycosyltransferase</keyword>
<evidence type="ECO:0000313" key="10">
    <source>
        <dbReference type="EMBL" id="WNQ11530.1"/>
    </source>
</evidence>
<evidence type="ECO:0000256" key="2">
    <source>
        <dbReference type="ARBA" id="ARBA00022475"/>
    </source>
</evidence>
<comment type="subcellular location">
    <subcellularLocation>
        <location evidence="1">Cell membrane</location>
        <topology evidence="1">Multi-pass membrane protein</topology>
    </subcellularLocation>
</comment>
<feature type="transmembrane region" description="Helical" evidence="8">
    <location>
        <begin position="360"/>
        <end position="378"/>
    </location>
</feature>
<dbReference type="InterPro" id="IPR038731">
    <property type="entry name" value="RgtA/B/C-like"/>
</dbReference>
<feature type="transmembrane region" description="Helical" evidence="8">
    <location>
        <begin position="304"/>
        <end position="326"/>
    </location>
</feature>
<feature type="domain" description="Glycosyltransferase RgtA/B/C/D-like" evidence="9">
    <location>
        <begin position="79"/>
        <end position="232"/>
    </location>
</feature>
<keyword evidence="7 8" id="KW-0472">Membrane</keyword>
<keyword evidence="6 8" id="KW-1133">Transmembrane helix</keyword>
<keyword evidence="5 8" id="KW-0812">Transmembrane</keyword>
<feature type="transmembrane region" description="Helical" evidence="8">
    <location>
        <begin position="97"/>
        <end position="114"/>
    </location>
</feature>
<protein>
    <submittedName>
        <fullName evidence="10">Glycosyltransferase family 39 protein</fullName>
        <ecNumber evidence="10">2.4.-.-</ecNumber>
    </submittedName>
</protein>
<feature type="transmembrane region" description="Helical" evidence="8">
    <location>
        <begin position="214"/>
        <end position="234"/>
    </location>
</feature>
<dbReference type="Pfam" id="PF13231">
    <property type="entry name" value="PMT_2"/>
    <property type="match status" value="1"/>
</dbReference>
<feature type="transmembrane region" description="Helical" evidence="8">
    <location>
        <begin position="176"/>
        <end position="202"/>
    </location>
</feature>
<dbReference type="InterPro" id="IPR050297">
    <property type="entry name" value="LipidA_mod_glycosyltrf_83"/>
</dbReference>
<keyword evidence="4 10" id="KW-0808">Transferase</keyword>
<evidence type="ECO:0000256" key="7">
    <source>
        <dbReference type="ARBA" id="ARBA00023136"/>
    </source>
</evidence>
<evidence type="ECO:0000256" key="1">
    <source>
        <dbReference type="ARBA" id="ARBA00004651"/>
    </source>
</evidence>
<dbReference type="KEGG" id="paun:MJA45_00160"/>
<dbReference type="AlphaFoldDB" id="A0AA96RDM0"/>